<dbReference type="PROSITE" id="PS52016">
    <property type="entry name" value="TONB_DEPENDENT_REC_3"/>
    <property type="match status" value="1"/>
</dbReference>
<evidence type="ECO:0000259" key="12">
    <source>
        <dbReference type="Pfam" id="PF07715"/>
    </source>
</evidence>
<evidence type="ECO:0000256" key="8">
    <source>
        <dbReference type="PROSITE-ProRule" id="PRU01360"/>
    </source>
</evidence>
<dbReference type="InterPro" id="IPR023997">
    <property type="entry name" value="TonB-dep_OMP_SusC/RagA_CS"/>
</dbReference>
<dbReference type="InterPro" id="IPR000531">
    <property type="entry name" value="Beta-barrel_TonB"/>
</dbReference>
<keyword evidence="6 8" id="KW-0472">Membrane</keyword>
<evidence type="ECO:0000256" key="2">
    <source>
        <dbReference type="ARBA" id="ARBA00022448"/>
    </source>
</evidence>
<keyword evidence="5 9" id="KW-0798">TonB box</keyword>
<keyword evidence="2 8" id="KW-0813">Transport</keyword>
<dbReference type="InterPro" id="IPR037066">
    <property type="entry name" value="Plug_dom_sf"/>
</dbReference>
<accession>A0A5B7X0Z0</accession>
<keyword evidence="14" id="KW-1185">Reference proteome</keyword>
<evidence type="ECO:0000259" key="11">
    <source>
        <dbReference type="Pfam" id="PF00593"/>
    </source>
</evidence>
<name>A0A5B7X0Z0_9FLAO</name>
<comment type="subcellular location">
    <subcellularLocation>
        <location evidence="1 8">Cell outer membrane</location>
        <topology evidence="1 8">Multi-pass membrane protein</topology>
    </subcellularLocation>
</comment>
<gene>
    <name evidence="13" type="ORF">FHG64_07145</name>
</gene>
<dbReference type="Pfam" id="PF00593">
    <property type="entry name" value="TonB_dep_Rec_b-barrel"/>
    <property type="match status" value="1"/>
</dbReference>
<keyword evidence="10" id="KW-0732">Signal</keyword>
<evidence type="ECO:0000256" key="1">
    <source>
        <dbReference type="ARBA" id="ARBA00004571"/>
    </source>
</evidence>
<dbReference type="SUPFAM" id="SSF49464">
    <property type="entry name" value="Carboxypeptidase regulatory domain-like"/>
    <property type="match status" value="1"/>
</dbReference>
<keyword evidence="4 8" id="KW-0812">Transmembrane</keyword>
<keyword evidence="13" id="KW-0675">Receptor</keyword>
<evidence type="ECO:0000256" key="9">
    <source>
        <dbReference type="RuleBase" id="RU003357"/>
    </source>
</evidence>
<organism evidence="13 14">
    <name type="scientific">Antarcticibacterium flavum</name>
    <dbReference type="NCBI Taxonomy" id="2058175"/>
    <lineage>
        <taxon>Bacteria</taxon>
        <taxon>Pseudomonadati</taxon>
        <taxon>Bacteroidota</taxon>
        <taxon>Flavobacteriia</taxon>
        <taxon>Flavobacteriales</taxon>
        <taxon>Flavobacteriaceae</taxon>
        <taxon>Antarcticibacterium</taxon>
    </lineage>
</organism>
<feature type="chain" id="PRO_5022965333" evidence="10">
    <location>
        <begin position="23"/>
        <end position="1002"/>
    </location>
</feature>
<dbReference type="NCBIfam" id="TIGR04056">
    <property type="entry name" value="OMP_RagA_SusC"/>
    <property type="match status" value="1"/>
</dbReference>
<evidence type="ECO:0000256" key="10">
    <source>
        <dbReference type="SAM" id="SignalP"/>
    </source>
</evidence>
<dbReference type="InterPro" id="IPR012910">
    <property type="entry name" value="Plug_dom"/>
</dbReference>
<keyword evidence="3 8" id="KW-1134">Transmembrane beta strand</keyword>
<dbReference type="InterPro" id="IPR008969">
    <property type="entry name" value="CarboxyPept-like_regulatory"/>
</dbReference>
<evidence type="ECO:0000256" key="6">
    <source>
        <dbReference type="ARBA" id="ARBA00023136"/>
    </source>
</evidence>
<feature type="domain" description="TonB-dependent receptor plug" evidence="12">
    <location>
        <begin position="115"/>
        <end position="233"/>
    </location>
</feature>
<feature type="domain" description="TonB-dependent receptor-like beta-barrel" evidence="11">
    <location>
        <begin position="420"/>
        <end position="757"/>
    </location>
</feature>
<feature type="signal peptide" evidence="10">
    <location>
        <begin position="1"/>
        <end position="22"/>
    </location>
</feature>
<evidence type="ECO:0000313" key="13">
    <source>
        <dbReference type="EMBL" id="QCY69196.1"/>
    </source>
</evidence>
<evidence type="ECO:0000256" key="4">
    <source>
        <dbReference type="ARBA" id="ARBA00022692"/>
    </source>
</evidence>
<protein>
    <submittedName>
        <fullName evidence="13">TonB-dependent receptor</fullName>
    </submittedName>
</protein>
<dbReference type="GO" id="GO:0009279">
    <property type="term" value="C:cell outer membrane"/>
    <property type="evidence" value="ECO:0007669"/>
    <property type="project" value="UniProtKB-SubCell"/>
</dbReference>
<evidence type="ECO:0000313" key="14">
    <source>
        <dbReference type="Proteomes" id="UP000309016"/>
    </source>
</evidence>
<sequence>MKLKLKFVLTLLVGLIVQFSYAQEKTVTGTVIDEQGIPLPGVNVILQGTTTGTQTDFDGNYSIRAVEGQTLEFSYVGYQRIQREVGPEDTINITLMEDASQLEEVVVVGYGTQSKRKLTDNISKLTSEDISEIPTPSIQNAISGKAAGVQVSQINGKVEGGVNIRIRGVASIGAGSEPLYVLDGVPLINNNESNNGAPTNPLLTLSSNEIESIDILKDASAAAVYGSRGANGVVIITTKRGKQGKGRFALNYSSGISTPTNTREWLNTEEYIELFTEAAVNSFGEEDGRDYIEGIFDFLAGDTDWRNNPVNTDWQDLAFQTGYTTDADVSVSGGDEKTSYFFSGAYNNTTGIITGNELERFTARTNVSHRFSDRFLAGLNIAYSRTEIDRIANDNAFVNPVQAIAQPSMSPAYLDNGDPNPNTLYANFLLYDKHAFYITNIRRVTGKAFAEYSFFPSLKFNTDFGYDLYYQTEDNYEGRLAPFQSTNGQGYASSVGTESYVSSNYFTYSDIFGDIHNLDVVAGMEYNLTNRRFQSVTGIEFPTDDFQTIGSAAEITAGNQTLTGNRFLSYFARATYSLMDRYLFKASIRHDGSSRFGRNQQFGTFSSLAAGWIISEEAFLRDNETLSFLKLRASWGQTGNANIGDFASRGLFGGISYNQRPGIAPTQAENSLLTWESVDQMNFGVDLGFLNDRITAEVDYYIKESDGLLFNVPLPGTSGQPNIFRNVGVMENRGIEFAINTKNVVRDNFTWSTNFNLAQNENEVISLPNNGADIITGRNILREGEPISAFYLIEYAGVDPQNGDALYYTNVDDGSGNLSRETTNNPNDARRVVSGRPFPLWIGGLTNTMNFGGFDFSFTFQGEWGVDIYNGGGIYQSANADYFDNQSRDQLRRWQNPGDITDVPQARLFGANGVVNSTRYLQEADFIRLRNITLGYSLPDQTVSSLGLERFRVYFTGFNLLTFTDYEGYDPEARSDAGSGPGVDFYSAPAAKTFSVGVNINF</sequence>
<dbReference type="InterPro" id="IPR039426">
    <property type="entry name" value="TonB-dep_rcpt-like"/>
</dbReference>
<reference evidence="13 14" key="1">
    <citation type="submission" date="2019-06" db="EMBL/GenBank/DDBJ databases">
        <title>Complete genome sequence of Antarcticibacterium flavum KCTC 52984T from an Antarctic marine sediment.</title>
        <authorList>
            <person name="Lee Y.M."/>
            <person name="Shin S.C."/>
        </authorList>
    </citation>
    <scope>NUCLEOTIDE SEQUENCE [LARGE SCALE GENOMIC DNA]</scope>
    <source>
        <strain evidence="13 14">KCTC 52984</strain>
    </source>
</reference>
<evidence type="ECO:0000256" key="7">
    <source>
        <dbReference type="ARBA" id="ARBA00023237"/>
    </source>
</evidence>
<dbReference type="Gene3D" id="2.170.130.10">
    <property type="entry name" value="TonB-dependent receptor, plug domain"/>
    <property type="match status" value="1"/>
</dbReference>
<keyword evidence="7 8" id="KW-0998">Cell outer membrane</keyword>
<dbReference type="KEGG" id="afla:FHG64_07145"/>
<dbReference type="Proteomes" id="UP000309016">
    <property type="component" value="Chromosome"/>
</dbReference>
<evidence type="ECO:0000256" key="3">
    <source>
        <dbReference type="ARBA" id="ARBA00022452"/>
    </source>
</evidence>
<evidence type="ECO:0000256" key="5">
    <source>
        <dbReference type="ARBA" id="ARBA00023077"/>
    </source>
</evidence>
<dbReference type="Pfam" id="PF13715">
    <property type="entry name" value="CarbopepD_reg_2"/>
    <property type="match status" value="1"/>
</dbReference>
<dbReference type="InterPro" id="IPR036942">
    <property type="entry name" value="Beta-barrel_TonB_sf"/>
</dbReference>
<dbReference type="SUPFAM" id="SSF56935">
    <property type="entry name" value="Porins"/>
    <property type="match status" value="1"/>
</dbReference>
<dbReference type="NCBIfam" id="TIGR04057">
    <property type="entry name" value="SusC_RagA_signa"/>
    <property type="match status" value="1"/>
</dbReference>
<dbReference type="InterPro" id="IPR023996">
    <property type="entry name" value="TonB-dep_OMP_SusC/RagA"/>
</dbReference>
<dbReference type="EMBL" id="CP040812">
    <property type="protein sequence ID" value="QCY69196.1"/>
    <property type="molecule type" value="Genomic_DNA"/>
</dbReference>
<dbReference type="Gene3D" id="2.60.40.1120">
    <property type="entry name" value="Carboxypeptidase-like, regulatory domain"/>
    <property type="match status" value="1"/>
</dbReference>
<dbReference type="RefSeq" id="WP_139065766.1">
    <property type="nucleotide sequence ID" value="NZ_CP040812.1"/>
</dbReference>
<comment type="similarity">
    <text evidence="8 9">Belongs to the TonB-dependent receptor family.</text>
</comment>
<proteinExistence type="inferred from homology"/>
<dbReference type="OrthoDB" id="9768177at2"/>
<dbReference type="AlphaFoldDB" id="A0A5B7X0Z0"/>
<dbReference type="Pfam" id="PF07715">
    <property type="entry name" value="Plug"/>
    <property type="match status" value="1"/>
</dbReference>
<dbReference type="Gene3D" id="2.40.170.20">
    <property type="entry name" value="TonB-dependent receptor, beta-barrel domain"/>
    <property type="match status" value="1"/>
</dbReference>